<evidence type="ECO:0000313" key="6">
    <source>
        <dbReference type="Proteomes" id="UP000791440"/>
    </source>
</evidence>
<evidence type="ECO:0000256" key="1">
    <source>
        <dbReference type="SAM" id="MobiDB-lite"/>
    </source>
</evidence>
<feature type="transmembrane region" description="Helical" evidence="2">
    <location>
        <begin position="423"/>
        <end position="441"/>
    </location>
</feature>
<keyword evidence="3" id="KW-0732">Signal</keyword>
<dbReference type="Proteomes" id="UP000791440">
    <property type="component" value="Unassembled WGS sequence"/>
</dbReference>
<evidence type="ECO:0000256" key="3">
    <source>
        <dbReference type="SAM" id="SignalP"/>
    </source>
</evidence>
<evidence type="ECO:0000259" key="4">
    <source>
        <dbReference type="SMART" id="SM00642"/>
    </source>
</evidence>
<keyword evidence="6" id="KW-1185">Reference proteome</keyword>
<reference evidence="5" key="2">
    <citation type="submission" date="2020-12" db="EMBL/GenBank/DDBJ databases">
        <authorList>
            <person name="Kanost M."/>
        </authorList>
    </citation>
    <scope>NUCLEOTIDE SEQUENCE</scope>
</reference>
<comment type="caution">
    <text evidence="5">The sequence shown here is derived from an EMBL/GenBank/DDBJ whole genome shotgun (WGS) entry which is preliminary data.</text>
</comment>
<feature type="signal peptide" evidence="3">
    <location>
        <begin position="1"/>
        <end position="19"/>
    </location>
</feature>
<sequence length="444" mass="49961">MRAILISVLAATFAGLVCADVWWESATIYQIYPRSFKDSDGDGIGDLNGVSGFRVDAVNIMYEVDPSKHDGKYPDEPPSETPGTTPDDYEYLDHIYTKNMEETYDVVYDWRDLLDEYIARHNESKVMMTECYADLSDMIRYYGNGVRNGSVPFNFLYLEGLKKESNAEDFKLVIDNWMNNMPAGKTANWVNGNHDQSRVGTRHGVKRIDALNMLALMLPGISLTYQGEEIGMTDGSINWTDTKDPQACNTDDPTNYWKKSRDPARTPYQWDGSKHAGFSNSSGDTWLPVADNYETVNLAAQINVVKSHYTFYKDVVAIKKSPAVRRGNMDIRAPSKDILVVTRQLLGNPGFASIINLSDQQQRVNLSAVGLSDRLRVAASGVDCTLEKGAQVTKDNIAVSPHCAIVLTTTAQNANNGCLTPKFFMKHLFVYFSVFLYRYFYIRY</sequence>
<dbReference type="EMBL" id="JH668699">
    <property type="protein sequence ID" value="KAG6460820.1"/>
    <property type="molecule type" value="Genomic_DNA"/>
</dbReference>
<feature type="compositionally biased region" description="Basic and acidic residues" evidence="1">
    <location>
        <begin position="66"/>
        <end position="75"/>
    </location>
</feature>
<evidence type="ECO:0000313" key="5">
    <source>
        <dbReference type="EMBL" id="KAG6460820.1"/>
    </source>
</evidence>
<dbReference type="Pfam" id="PF00128">
    <property type="entry name" value="Alpha-amylase"/>
    <property type="match status" value="1"/>
</dbReference>
<dbReference type="PANTHER" id="PTHR10357:SF179">
    <property type="entry name" value="NEUTRAL AND BASIC AMINO ACID TRANSPORT PROTEIN RBAT"/>
    <property type="match status" value="1"/>
</dbReference>
<keyword evidence="2" id="KW-0812">Transmembrane</keyword>
<evidence type="ECO:0000256" key="2">
    <source>
        <dbReference type="SAM" id="Phobius"/>
    </source>
</evidence>
<dbReference type="InterPro" id="IPR006047">
    <property type="entry name" value="GH13_cat_dom"/>
</dbReference>
<name>A0A922CV98_MANSE</name>
<keyword evidence="2" id="KW-1133">Transmembrane helix</keyword>
<dbReference type="PANTHER" id="PTHR10357">
    <property type="entry name" value="ALPHA-AMYLASE FAMILY MEMBER"/>
    <property type="match status" value="1"/>
</dbReference>
<feature type="region of interest" description="Disordered" evidence="1">
    <location>
        <begin position="241"/>
        <end position="263"/>
    </location>
</feature>
<dbReference type="SMART" id="SM00642">
    <property type="entry name" value="Aamy"/>
    <property type="match status" value="1"/>
</dbReference>
<organism evidence="5 6">
    <name type="scientific">Manduca sexta</name>
    <name type="common">Tobacco hawkmoth</name>
    <name type="synonym">Tobacco hornworm</name>
    <dbReference type="NCBI Taxonomy" id="7130"/>
    <lineage>
        <taxon>Eukaryota</taxon>
        <taxon>Metazoa</taxon>
        <taxon>Ecdysozoa</taxon>
        <taxon>Arthropoda</taxon>
        <taxon>Hexapoda</taxon>
        <taxon>Insecta</taxon>
        <taxon>Pterygota</taxon>
        <taxon>Neoptera</taxon>
        <taxon>Endopterygota</taxon>
        <taxon>Lepidoptera</taxon>
        <taxon>Glossata</taxon>
        <taxon>Ditrysia</taxon>
        <taxon>Bombycoidea</taxon>
        <taxon>Sphingidae</taxon>
        <taxon>Sphinginae</taxon>
        <taxon>Sphingini</taxon>
        <taxon>Manduca</taxon>
    </lineage>
</organism>
<proteinExistence type="predicted"/>
<gene>
    <name evidence="5" type="ORF">O3G_MSEX012242</name>
</gene>
<keyword evidence="2" id="KW-0472">Membrane</keyword>
<protein>
    <recommendedName>
        <fullName evidence="4">Glycosyl hydrolase family 13 catalytic domain-containing protein</fullName>
    </recommendedName>
</protein>
<dbReference type="GO" id="GO:0005975">
    <property type="term" value="P:carbohydrate metabolic process"/>
    <property type="evidence" value="ECO:0007669"/>
    <property type="project" value="InterPro"/>
</dbReference>
<dbReference type="AlphaFoldDB" id="A0A922CV98"/>
<reference evidence="5" key="1">
    <citation type="journal article" date="2016" name="Insect Biochem. Mol. Biol.">
        <title>Multifaceted biological insights from a draft genome sequence of the tobacco hornworm moth, Manduca sexta.</title>
        <authorList>
            <person name="Kanost M.R."/>
            <person name="Arrese E.L."/>
            <person name="Cao X."/>
            <person name="Chen Y.R."/>
            <person name="Chellapilla S."/>
            <person name="Goldsmith M.R."/>
            <person name="Grosse-Wilde E."/>
            <person name="Heckel D.G."/>
            <person name="Herndon N."/>
            <person name="Jiang H."/>
            <person name="Papanicolaou A."/>
            <person name="Qu J."/>
            <person name="Soulages J.L."/>
            <person name="Vogel H."/>
            <person name="Walters J."/>
            <person name="Waterhouse R.M."/>
            <person name="Ahn S.J."/>
            <person name="Almeida F.C."/>
            <person name="An C."/>
            <person name="Aqrawi P."/>
            <person name="Bretschneider A."/>
            <person name="Bryant W.B."/>
            <person name="Bucks S."/>
            <person name="Chao H."/>
            <person name="Chevignon G."/>
            <person name="Christen J.M."/>
            <person name="Clarke D.F."/>
            <person name="Dittmer N.T."/>
            <person name="Ferguson L.C.F."/>
            <person name="Garavelou S."/>
            <person name="Gordon K.H.J."/>
            <person name="Gunaratna R.T."/>
            <person name="Han Y."/>
            <person name="Hauser F."/>
            <person name="He Y."/>
            <person name="Heidel-Fischer H."/>
            <person name="Hirsh A."/>
            <person name="Hu Y."/>
            <person name="Jiang H."/>
            <person name="Kalra D."/>
            <person name="Klinner C."/>
            <person name="Konig C."/>
            <person name="Kovar C."/>
            <person name="Kroll A.R."/>
            <person name="Kuwar S.S."/>
            <person name="Lee S.L."/>
            <person name="Lehman R."/>
            <person name="Li K."/>
            <person name="Li Z."/>
            <person name="Liang H."/>
            <person name="Lovelace S."/>
            <person name="Lu Z."/>
            <person name="Mansfield J.H."/>
            <person name="McCulloch K.J."/>
            <person name="Mathew T."/>
            <person name="Morton B."/>
            <person name="Muzny D.M."/>
            <person name="Neunemann D."/>
            <person name="Ongeri F."/>
            <person name="Pauchet Y."/>
            <person name="Pu L.L."/>
            <person name="Pyrousis I."/>
            <person name="Rao X.J."/>
            <person name="Redding A."/>
            <person name="Roesel C."/>
            <person name="Sanchez-Gracia A."/>
            <person name="Schaack S."/>
            <person name="Shukla A."/>
            <person name="Tetreau G."/>
            <person name="Wang Y."/>
            <person name="Xiong G.H."/>
            <person name="Traut W."/>
            <person name="Walsh T.K."/>
            <person name="Worley K.C."/>
            <person name="Wu D."/>
            <person name="Wu W."/>
            <person name="Wu Y.Q."/>
            <person name="Zhang X."/>
            <person name="Zou Z."/>
            <person name="Zucker H."/>
            <person name="Briscoe A.D."/>
            <person name="Burmester T."/>
            <person name="Clem R.J."/>
            <person name="Feyereisen R."/>
            <person name="Grimmelikhuijzen C.J.P."/>
            <person name="Hamodrakas S.J."/>
            <person name="Hansson B.S."/>
            <person name="Huguet E."/>
            <person name="Jermiin L.S."/>
            <person name="Lan Q."/>
            <person name="Lehman H.K."/>
            <person name="Lorenzen M."/>
            <person name="Merzendorfer H."/>
            <person name="Michalopoulos I."/>
            <person name="Morton D.B."/>
            <person name="Muthukrishnan S."/>
            <person name="Oakeshott J.G."/>
            <person name="Palmer W."/>
            <person name="Park Y."/>
            <person name="Passarelli A.L."/>
            <person name="Rozas J."/>
            <person name="Schwartz L.M."/>
            <person name="Smith W."/>
            <person name="Southgate A."/>
            <person name="Vilcinskas A."/>
            <person name="Vogt R."/>
            <person name="Wang P."/>
            <person name="Werren J."/>
            <person name="Yu X.Q."/>
            <person name="Zhou J.J."/>
            <person name="Brown S.J."/>
            <person name="Scherer S.E."/>
            <person name="Richards S."/>
            <person name="Blissard G.W."/>
        </authorList>
    </citation>
    <scope>NUCLEOTIDE SEQUENCE</scope>
</reference>
<feature type="chain" id="PRO_5037220036" description="Glycosyl hydrolase family 13 catalytic domain-containing protein" evidence="3">
    <location>
        <begin position="20"/>
        <end position="444"/>
    </location>
</feature>
<feature type="region of interest" description="Disordered" evidence="1">
    <location>
        <begin position="66"/>
        <end position="87"/>
    </location>
</feature>
<feature type="domain" description="Glycosyl hydrolase family 13 catalytic" evidence="4">
    <location>
        <begin position="30"/>
        <end position="265"/>
    </location>
</feature>
<accession>A0A922CV98</accession>